<dbReference type="PANTHER" id="PTHR32071:SF57">
    <property type="entry name" value="C4-DICARBOXYLATE TRANSPORT TRANSCRIPTIONAL REGULATORY PROTEIN DCTD"/>
    <property type="match status" value="1"/>
</dbReference>
<sequence>MPSAMPNWSDVLTHSLERLEERASSDPDARVRDGILASWRRSYDSQALGDRLDLPYDDNLNLSTRLVRAARPVIEKVQSDIDGSPLTLILGDSTGKVLLRHSGEPCLEGQLDRALLAPGFSYAEKYAGTNGIGTALEDRTTALVRGAEHFNEQLQVFACVGVPVRDPITRRQLGVLDITTWADRAHPALTALVRQAGASIEDSLLTMSSRGARSLLEQYLRCSRAAEDRVIAVSDEAFIGSAAAADRIGGLGRPELWALTVDALGNSDRAEISLMSGTEYATTLTVRAIRSSYGRLDGAIVEIPASAPAPPVQQSSPPRPRGAHQLSPLVLGPMAMVGRMAAARLPVCLVGEPGTGKRTLIQDIAMREFPGRTVVVIDCGDADIEAKLGSVGEQLADGHPVIVRDADGLASGRLAELVNGMDLPSTGGWLTFTTRTHHKRAEGSEETESDLAAAGIPMIALPPLRARVQDLRVLLPDMVRRLSRGRVTSVSPELLTRLIREPWPGNLAEVVELVTGMIPSATDSVLREQHLPADFGSGLRYRLTPLEWMTRDAIVESLRACDWDKARAAEALGMSRASIYRKIKAYNIEPGA</sequence>
<keyword evidence="5" id="KW-0804">Transcription</keyword>
<keyword evidence="3" id="KW-0805">Transcription regulation</keyword>
<dbReference type="InterPro" id="IPR009057">
    <property type="entry name" value="Homeodomain-like_sf"/>
</dbReference>
<dbReference type="Gene3D" id="1.10.8.60">
    <property type="match status" value="1"/>
</dbReference>
<dbReference type="SUPFAM" id="SSF46689">
    <property type="entry name" value="Homeodomain-like"/>
    <property type="match status" value="1"/>
</dbReference>
<dbReference type="InterPro" id="IPR003018">
    <property type="entry name" value="GAF"/>
</dbReference>
<dbReference type="GO" id="GO:0005524">
    <property type="term" value="F:ATP binding"/>
    <property type="evidence" value="ECO:0007669"/>
    <property type="project" value="UniProtKB-KW"/>
</dbReference>
<dbReference type="Proteomes" id="UP000033772">
    <property type="component" value="Unassembled WGS sequence"/>
</dbReference>
<evidence type="ECO:0000313" key="7">
    <source>
        <dbReference type="EMBL" id="OIJ28002.1"/>
    </source>
</evidence>
<dbReference type="GO" id="GO:0043565">
    <property type="term" value="F:sequence-specific DNA binding"/>
    <property type="evidence" value="ECO:0007669"/>
    <property type="project" value="InterPro"/>
</dbReference>
<evidence type="ECO:0000256" key="1">
    <source>
        <dbReference type="ARBA" id="ARBA00022741"/>
    </source>
</evidence>
<evidence type="ECO:0000256" key="4">
    <source>
        <dbReference type="ARBA" id="ARBA00023125"/>
    </source>
</evidence>
<dbReference type="Pfam" id="PF01590">
    <property type="entry name" value="GAF"/>
    <property type="match status" value="1"/>
</dbReference>
<dbReference type="GO" id="GO:0006355">
    <property type="term" value="P:regulation of DNA-templated transcription"/>
    <property type="evidence" value="ECO:0007669"/>
    <property type="project" value="InterPro"/>
</dbReference>
<dbReference type="STRING" id="1844.UG56_004690"/>
<dbReference type="InterPro" id="IPR002197">
    <property type="entry name" value="HTH_Fis"/>
</dbReference>
<dbReference type="InterPro" id="IPR058031">
    <property type="entry name" value="AAA_lid_NorR"/>
</dbReference>
<keyword evidence="1" id="KW-0547">Nucleotide-binding</keyword>
<evidence type="ECO:0000259" key="6">
    <source>
        <dbReference type="PROSITE" id="PS50045"/>
    </source>
</evidence>
<accession>A0A1J4N918</accession>
<evidence type="ECO:0000256" key="3">
    <source>
        <dbReference type="ARBA" id="ARBA00023015"/>
    </source>
</evidence>
<comment type="caution">
    <text evidence="7">The sequence shown here is derived from an EMBL/GenBank/DDBJ whole genome shotgun (WGS) entry which is preliminary data.</text>
</comment>
<evidence type="ECO:0000256" key="5">
    <source>
        <dbReference type="ARBA" id="ARBA00023163"/>
    </source>
</evidence>
<dbReference type="Gene3D" id="1.10.10.60">
    <property type="entry name" value="Homeodomain-like"/>
    <property type="match status" value="1"/>
</dbReference>
<dbReference type="AlphaFoldDB" id="A0A1J4N918"/>
<dbReference type="Pfam" id="PF02954">
    <property type="entry name" value="HTH_8"/>
    <property type="match status" value="1"/>
</dbReference>
<dbReference type="InterPro" id="IPR002078">
    <property type="entry name" value="Sigma_54_int"/>
</dbReference>
<evidence type="ECO:0000256" key="2">
    <source>
        <dbReference type="ARBA" id="ARBA00022840"/>
    </source>
</evidence>
<dbReference type="EMBL" id="JZDQ02000005">
    <property type="protein sequence ID" value="OIJ28002.1"/>
    <property type="molecule type" value="Genomic_DNA"/>
</dbReference>
<keyword evidence="8" id="KW-1185">Reference proteome</keyword>
<organism evidence="7 8">
    <name type="scientific">Nocardioides luteus</name>
    <dbReference type="NCBI Taxonomy" id="1844"/>
    <lineage>
        <taxon>Bacteria</taxon>
        <taxon>Bacillati</taxon>
        <taxon>Actinomycetota</taxon>
        <taxon>Actinomycetes</taxon>
        <taxon>Propionibacteriales</taxon>
        <taxon>Nocardioidaceae</taxon>
        <taxon>Nocardioides</taxon>
    </lineage>
</organism>
<proteinExistence type="predicted"/>
<dbReference type="InterPro" id="IPR029016">
    <property type="entry name" value="GAF-like_dom_sf"/>
</dbReference>
<dbReference type="SUPFAM" id="SSF52540">
    <property type="entry name" value="P-loop containing nucleoside triphosphate hydrolases"/>
    <property type="match status" value="1"/>
</dbReference>
<evidence type="ECO:0000313" key="8">
    <source>
        <dbReference type="Proteomes" id="UP000033772"/>
    </source>
</evidence>
<dbReference type="Pfam" id="PF25601">
    <property type="entry name" value="AAA_lid_14"/>
    <property type="match status" value="1"/>
</dbReference>
<protein>
    <recommendedName>
        <fullName evidence="6">Sigma-54 factor interaction domain-containing protein</fullName>
    </recommendedName>
</protein>
<dbReference type="InterPro" id="IPR027417">
    <property type="entry name" value="P-loop_NTPase"/>
</dbReference>
<name>A0A1J4N918_9ACTN</name>
<dbReference type="PROSITE" id="PS50045">
    <property type="entry name" value="SIGMA54_INTERACT_4"/>
    <property type="match status" value="1"/>
</dbReference>
<dbReference type="Gene3D" id="3.40.50.300">
    <property type="entry name" value="P-loop containing nucleotide triphosphate hydrolases"/>
    <property type="match status" value="1"/>
</dbReference>
<keyword evidence="2" id="KW-0067">ATP-binding</keyword>
<feature type="domain" description="Sigma-54 factor interaction" evidence="6">
    <location>
        <begin position="459"/>
        <end position="519"/>
    </location>
</feature>
<keyword evidence="4" id="KW-0238">DNA-binding</keyword>
<dbReference type="Gene3D" id="3.30.450.40">
    <property type="match status" value="1"/>
</dbReference>
<reference evidence="7" key="1">
    <citation type="submission" date="2016-10" db="EMBL/GenBank/DDBJ databases">
        <title>Draft Genome Sequence of Nocardioides luteus Strain BAFB, an Alkane-Degrading Bacterium Isolated from JP-7 Polluted Soil.</title>
        <authorList>
            <person name="Brown L."/>
            <person name="Ruiz O.N."/>
            <person name="Gunasekera T."/>
        </authorList>
    </citation>
    <scope>NUCLEOTIDE SEQUENCE [LARGE SCALE GENOMIC DNA]</scope>
    <source>
        <strain evidence="7">BAFB</strain>
    </source>
</reference>
<dbReference type="PANTHER" id="PTHR32071">
    <property type="entry name" value="TRANSCRIPTIONAL REGULATORY PROTEIN"/>
    <property type="match status" value="1"/>
</dbReference>
<dbReference type="PRINTS" id="PR01590">
    <property type="entry name" value="HTHFIS"/>
</dbReference>
<gene>
    <name evidence="7" type="ORF">UG56_004690</name>
</gene>
<dbReference type="RefSeq" id="WP_045546883.1">
    <property type="nucleotide sequence ID" value="NZ_JZDQ02000005.1"/>
</dbReference>